<organism evidence="4 5">
    <name type="scientific">Haloprofundus marisrubri</name>
    <dbReference type="NCBI Taxonomy" id="1514971"/>
    <lineage>
        <taxon>Archaea</taxon>
        <taxon>Methanobacteriati</taxon>
        <taxon>Methanobacteriota</taxon>
        <taxon>Stenosarchaea group</taxon>
        <taxon>Halobacteria</taxon>
        <taxon>Halobacteriales</taxon>
        <taxon>Haloferacaceae</taxon>
        <taxon>Haloprofundus</taxon>
    </lineage>
</organism>
<evidence type="ECO:0000256" key="1">
    <source>
        <dbReference type="ARBA" id="ARBA00022553"/>
    </source>
</evidence>
<comment type="caution">
    <text evidence="4">The sequence shown here is derived from an EMBL/GenBank/DDBJ whole genome shotgun (WGS) entry which is preliminary data.</text>
</comment>
<evidence type="ECO:0000256" key="2">
    <source>
        <dbReference type="PROSITE-ProRule" id="PRU00169"/>
    </source>
</evidence>
<dbReference type="PANTHER" id="PTHR44591:SF3">
    <property type="entry name" value="RESPONSE REGULATORY DOMAIN-CONTAINING PROTEIN"/>
    <property type="match status" value="1"/>
</dbReference>
<dbReference type="GO" id="GO:0000160">
    <property type="term" value="P:phosphorelay signal transduction system"/>
    <property type="evidence" value="ECO:0007669"/>
    <property type="project" value="InterPro"/>
</dbReference>
<proteinExistence type="predicted"/>
<gene>
    <name evidence="4" type="ORF">AUR64_16570</name>
</gene>
<sequence length="215" mass="23133">MSIGAKVLHVDDDPGVTELTNQLLNPEGDRFELTNASSGDEGLELLEDDEYDCVVSDSVTLSDGRLFASVVREKDASMPLVLFSGKSSGAILDEARRTDANGYVQKSGAESFARLERVVDESILLSDDGWEPLAHHDWEGPQELVTTIASALEGYSGVVPTEGKPLFHAIDPDALAGLLGPTADGSHRESVSVRFSYQNLVFALFGDGRVLVRPQ</sequence>
<dbReference type="InterPro" id="IPR011006">
    <property type="entry name" value="CheY-like_superfamily"/>
</dbReference>
<evidence type="ECO:0000313" key="5">
    <source>
        <dbReference type="Proteomes" id="UP000054387"/>
    </source>
</evidence>
<dbReference type="OrthoDB" id="199137at2157"/>
<dbReference type="SMART" id="SM00448">
    <property type="entry name" value="REC"/>
    <property type="match status" value="1"/>
</dbReference>
<dbReference type="InterPro" id="IPR001789">
    <property type="entry name" value="Sig_transdc_resp-reg_receiver"/>
</dbReference>
<protein>
    <recommendedName>
        <fullName evidence="3">Response regulatory domain-containing protein</fullName>
    </recommendedName>
</protein>
<dbReference type="Pfam" id="PF00072">
    <property type="entry name" value="Response_reg"/>
    <property type="match status" value="1"/>
</dbReference>
<dbReference type="EMBL" id="LOPU01000029">
    <property type="protein sequence ID" value="KTG09391.1"/>
    <property type="molecule type" value="Genomic_DNA"/>
</dbReference>
<keyword evidence="1 2" id="KW-0597">Phosphoprotein</keyword>
<dbReference type="STRING" id="1514971.AUR64_16570"/>
<dbReference type="AlphaFoldDB" id="A0A0W1R7Y4"/>
<dbReference type="PROSITE" id="PS50110">
    <property type="entry name" value="RESPONSE_REGULATORY"/>
    <property type="match status" value="1"/>
</dbReference>
<reference evidence="4 5" key="1">
    <citation type="submission" date="2015-12" db="EMBL/GenBank/DDBJ databases">
        <title>Haloprofundus marisrubri gen. nov., sp. nov., an extremely halophilic archaeon isolated from the Discovery deep brine-seawater interface in the Red Sea.</title>
        <authorList>
            <person name="Zhang G."/>
            <person name="Stingl U."/>
            <person name="Rashid M."/>
        </authorList>
    </citation>
    <scope>NUCLEOTIDE SEQUENCE [LARGE SCALE GENOMIC DNA]</scope>
    <source>
        <strain evidence="4 5">SB9</strain>
    </source>
</reference>
<evidence type="ECO:0000313" key="4">
    <source>
        <dbReference type="EMBL" id="KTG09391.1"/>
    </source>
</evidence>
<dbReference type="Pfam" id="PF18545">
    <property type="entry name" value="HalOD1"/>
    <property type="match status" value="1"/>
</dbReference>
<dbReference type="Gene3D" id="3.40.50.2300">
    <property type="match status" value="1"/>
</dbReference>
<dbReference type="InterPro" id="IPR050595">
    <property type="entry name" value="Bact_response_regulator"/>
</dbReference>
<dbReference type="PANTHER" id="PTHR44591">
    <property type="entry name" value="STRESS RESPONSE REGULATOR PROTEIN 1"/>
    <property type="match status" value="1"/>
</dbReference>
<feature type="domain" description="Response regulatory" evidence="3">
    <location>
        <begin position="6"/>
        <end position="121"/>
    </location>
</feature>
<name>A0A0W1R7Y4_9EURY</name>
<keyword evidence="5" id="KW-1185">Reference proteome</keyword>
<feature type="modified residue" description="4-aspartylphosphate" evidence="2">
    <location>
        <position position="57"/>
    </location>
</feature>
<dbReference type="Proteomes" id="UP000054387">
    <property type="component" value="Unassembled WGS sequence"/>
</dbReference>
<dbReference type="RefSeq" id="WP_058582543.1">
    <property type="nucleotide sequence ID" value="NZ_LOPU01000029.1"/>
</dbReference>
<dbReference type="SUPFAM" id="SSF52172">
    <property type="entry name" value="CheY-like"/>
    <property type="match status" value="1"/>
</dbReference>
<evidence type="ECO:0000259" key="3">
    <source>
        <dbReference type="PROSITE" id="PS50110"/>
    </source>
</evidence>
<accession>A0A0W1R7Y4</accession>
<dbReference type="InterPro" id="IPR040624">
    <property type="entry name" value="HalOD1"/>
</dbReference>